<reference evidence="1" key="2">
    <citation type="submission" date="2023-04" db="EMBL/GenBank/DDBJ databases">
        <authorList>
            <person name="Beletskiy A.V."/>
            <person name="Mardanov A.V."/>
            <person name="Ravin N.V."/>
        </authorList>
    </citation>
    <scope>NUCLEOTIDE SEQUENCE</scope>
    <source>
        <strain evidence="1">GKL-02</strain>
    </source>
</reference>
<organism evidence="1">
    <name type="scientific">Candidatus Thiothrix putei</name>
    <dbReference type="NCBI Taxonomy" id="3080811"/>
    <lineage>
        <taxon>Bacteria</taxon>
        <taxon>Pseudomonadati</taxon>
        <taxon>Pseudomonadota</taxon>
        <taxon>Gammaproteobacteria</taxon>
        <taxon>Thiotrichales</taxon>
        <taxon>Thiotrichaceae</taxon>
        <taxon>Thiothrix</taxon>
    </lineage>
</organism>
<dbReference type="Proteomes" id="UP001301326">
    <property type="component" value="Chromosome"/>
</dbReference>
<proteinExistence type="predicted"/>
<dbReference type="KEGG" id="tput:QJT81_03730"/>
<name>A0AA95HIK8_9GAMM</name>
<dbReference type="AlphaFoldDB" id="A0AA95HIK8"/>
<evidence type="ECO:0000313" key="1">
    <source>
        <dbReference type="EMBL" id="WGZ95111.1"/>
    </source>
</evidence>
<gene>
    <name evidence="1" type="ORF">QJT81_03730</name>
</gene>
<accession>A0AA95HIK8</accession>
<sequence length="74" mass="8533">MESLLHHKQAELYNTSSGRIVSNLMVGREVEFNQLDEVYKTSDTNERLAKSDKLSCSIFSIDRTPHIQPIFYSI</sequence>
<reference evidence="1" key="1">
    <citation type="journal article" date="2023" name="Int. J. Mol. Sci.">
        <title>Metagenomics Revealed a New Genus 'Candidatus Thiocaldithrix dubininis' gen. nov., sp. nov. and a New Species 'Candidatus Thiothrix putei' sp. nov. in the Family Thiotrichaceae, Some Members of Which Have Traits of Both Na+- and H+-Motive Energetics.</title>
        <authorList>
            <person name="Ravin N.V."/>
            <person name="Muntyan M.S."/>
            <person name="Smolyakov D.D."/>
            <person name="Rudenko T.S."/>
            <person name="Beletsky A.V."/>
            <person name="Mardanov A.V."/>
            <person name="Grabovich M.Y."/>
        </authorList>
    </citation>
    <scope>NUCLEOTIDE SEQUENCE</scope>
    <source>
        <strain evidence="1">GKL-02</strain>
    </source>
</reference>
<dbReference type="EMBL" id="CP124756">
    <property type="protein sequence ID" value="WGZ95111.1"/>
    <property type="molecule type" value="Genomic_DNA"/>
</dbReference>
<protein>
    <submittedName>
        <fullName evidence="1">Uncharacterized protein</fullName>
    </submittedName>
</protein>